<keyword evidence="1" id="KW-0732">Signal</keyword>
<dbReference type="InterPro" id="IPR020915">
    <property type="entry name" value="UPF0311"/>
</dbReference>
<protein>
    <submittedName>
        <fullName evidence="2">Uncharacterized protein</fullName>
    </submittedName>
</protein>
<dbReference type="Proteomes" id="UP001301769">
    <property type="component" value="Unassembled WGS sequence"/>
</dbReference>
<dbReference type="AlphaFoldDB" id="A0AAN6YH93"/>
<name>A0AAN6YH93_9PEZI</name>
<dbReference type="EMBL" id="MU858066">
    <property type="protein sequence ID" value="KAK4216632.1"/>
    <property type="molecule type" value="Genomic_DNA"/>
</dbReference>
<dbReference type="PANTHER" id="PTHR37315">
    <property type="entry name" value="UPF0311 PROTEIN BLR7842"/>
    <property type="match status" value="1"/>
</dbReference>
<organism evidence="2 3">
    <name type="scientific">Rhypophila decipiens</name>
    <dbReference type="NCBI Taxonomy" id="261697"/>
    <lineage>
        <taxon>Eukaryota</taxon>
        <taxon>Fungi</taxon>
        <taxon>Dikarya</taxon>
        <taxon>Ascomycota</taxon>
        <taxon>Pezizomycotina</taxon>
        <taxon>Sordariomycetes</taxon>
        <taxon>Sordariomycetidae</taxon>
        <taxon>Sordariales</taxon>
        <taxon>Naviculisporaceae</taxon>
        <taxon>Rhypophila</taxon>
    </lineage>
</organism>
<evidence type="ECO:0000313" key="2">
    <source>
        <dbReference type="EMBL" id="KAK4216632.1"/>
    </source>
</evidence>
<evidence type="ECO:0000256" key="1">
    <source>
        <dbReference type="SAM" id="SignalP"/>
    </source>
</evidence>
<reference evidence="2" key="2">
    <citation type="submission" date="2023-05" db="EMBL/GenBank/DDBJ databases">
        <authorList>
            <consortium name="Lawrence Berkeley National Laboratory"/>
            <person name="Steindorff A."/>
            <person name="Hensen N."/>
            <person name="Bonometti L."/>
            <person name="Westerberg I."/>
            <person name="Brannstrom I.O."/>
            <person name="Guillou S."/>
            <person name="Cros-Aarteil S."/>
            <person name="Calhoun S."/>
            <person name="Haridas S."/>
            <person name="Kuo A."/>
            <person name="Mondo S."/>
            <person name="Pangilinan J."/>
            <person name="Riley R."/>
            <person name="Labutti K."/>
            <person name="Andreopoulos B."/>
            <person name="Lipzen A."/>
            <person name="Chen C."/>
            <person name="Yanf M."/>
            <person name="Daum C."/>
            <person name="Ng V."/>
            <person name="Clum A."/>
            <person name="Ohm R."/>
            <person name="Martin F."/>
            <person name="Silar P."/>
            <person name="Natvig D."/>
            <person name="Lalanne C."/>
            <person name="Gautier V."/>
            <person name="Ament-Velasquez S.L."/>
            <person name="Kruys A."/>
            <person name="Hutchinson M.I."/>
            <person name="Powell A.J."/>
            <person name="Barry K."/>
            <person name="Miller A.N."/>
            <person name="Grigoriev I.V."/>
            <person name="Debuchy R."/>
            <person name="Gladieux P."/>
            <person name="Thoren M.H."/>
            <person name="Johannesson H."/>
        </authorList>
    </citation>
    <scope>NUCLEOTIDE SEQUENCE</scope>
    <source>
        <strain evidence="2">PSN293</strain>
    </source>
</reference>
<dbReference type="PANTHER" id="PTHR37315:SF1">
    <property type="entry name" value="UPF0311 PROTEIN BLR7842"/>
    <property type="match status" value="1"/>
</dbReference>
<proteinExistence type="predicted"/>
<sequence length="178" mass="19206">MRSIIFTTVYLCLSLAGLASAAPKKPSGPPAAPGLSYLYTLNVTAGVTYPVGPGPRGTRVVLTINGGNFAGPKLKGNLMPVGGDFALLDANNPDPNKVFTPDVKMVLETHDGQYIYKHFTGEMQENGDTLIRVGFETGSEKYYWLNSVVGVGTVKRLLPFPSDLLTFDIWKVELPKSK</sequence>
<keyword evidence="3" id="KW-1185">Reference proteome</keyword>
<gene>
    <name evidence="2" type="ORF">QBC37DRAFT_454048</name>
</gene>
<accession>A0AAN6YH93</accession>
<feature type="chain" id="PRO_5043037596" evidence="1">
    <location>
        <begin position="22"/>
        <end position="178"/>
    </location>
</feature>
<evidence type="ECO:0000313" key="3">
    <source>
        <dbReference type="Proteomes" id="UP001301769"/>
    </source>
</evidence>
<feature type="signal peptide" evidence="1">
    <location>
        <begin position="1"/>
        <end position="21"/>
    </location>
</feature>
<comment type="caution">
    <text evidence="2">The sequence shown here is derived from an EMBL/GenBank/DDBJ whole genome shotgun (WGS) entry which is preliminary data.</text>
</comment>
<reference evidence="2" key="1">
    <citation type="journal article" date="2023" name="Mol. Phylogenet. Evol.">
        <title>Genome-scale phylogeny and comparative genomics of the fungal order Sordariales.</title>
        <authorList>
            <person name="Hensen N."/>
            <person name="Bonometti L."/>
            <person name="Westerberg I."/>
            <person name="Brannstrom I.O."/>
            <person name="Guillou S."/>
            <person name="Cros-Aarteil S."/>
            <person name="Calhoun S."/>
            <person name="Haridas S."/>
            <person name="Kuo A."/>
            <person name="Mondo S."/>
            <person name="Pangilinan J."/>
            <person name="Riley R."/>
            <person name="LaButti K."/>
            <person name="Andreopoulos B."/>
            <person name="Lipzen A."/>
            <person name="Chen C."/>
            <person name="Yan M."/>
            <person name="Daum C."/>
            <person name="Ng V."/>
            <person name="Clum A."/>
            <person name="Steindorff A."/>
            <person name="Ohm R.A."/>
            <person name="Martin F."/>
            <person name="Silar P."/>
            <person name="Natvig D.O."/>
            <person name="Lalanne C."/>
            <person name="Gautier V."/>
            <person name="Ament-Velasquez S.L."/>
            <person name="Kruys A."/>
            <person name="Hutchinson M.I."/>
            <person name="Powell A.J."/>
            <person name="Barry K."/>
            <person name="Miller A.N."/>
            <person name="Grigoriev I.V."/>
            <person name="Debuchy R."/>
            <person name="Gladieux P."/>
            <person name="Hiltunen Thoren M."/>
            <person name="Johannesson H."/>
        </authorList>
    </citation>
    <scope>NUCLEOTIDE SEQUENCE</scope>
    <source>
        <strain evidence="2">PSN293</strain>
    </source>
</reference>
<dbReference type="Gene3D" id="2.40.160.20">
    <property type="match status" value="1"/>
</dbReference>
<dbReference type="Pfam" id="PF11578">
    <property type="entry name" value="DUF3237"/>
    <property type="match status" value="1"/>
</dbReference>